<feature type="compositionally biased region" description="Basic and acidic residues" evidence="1">
    <location>
        <begin position="9"/>
        <end position="31"/>
    </location>
</feature>
<reference evidence="2 3" key="1">
    <citation type="journal article" date="2012" name="J. Bacteriol.">
        <title>Complete Genome Sequence of Burkholderia phenoliruptrix BR3459a (CLA1), a Heat-Tolerant, Nitrogen-Fixing Symbiont of Mimosa flocculosa.</title>
        <authorList>
            <person name="de Oliveira Cunha C."/>
            <person name="Goda Zuleta L.F."/>
            <person name="Paula de Almeida L.G."/>
            <person name="Prioli Ciapina L."/>
            <person name="Lustrino Borges W."/>
            <person name="Pitard R.M."/>
            <person name="Baldani J.I."/>
            <person name="Straliotto R."/>
            <person name="de Faria S.M."/>
            <person name="Hungria M."/>
            <person name="Sousa Cavada B."/>
            <person name="Mercante F.M."/>
            <person name="Ribeiro de Vasconcelos A.T."/>
        </authorList>
    </citation>
    <scope>NUCLEOTIDE SEQUENCE [LARGE SCALE GENOMIC DNA]</scope>
    <source>
        <strain evidence="2 3">BR3459a</strain>
    </source>
</reference>
<evidence type="ECO:0000256" key="1">
    <source>
        <dbReference type="SAM" id="MobiDB-lite"/>
    </source>
</evidence>
<gene>
    <name evidence="2" type="ORF">BUPH_03814</name>
</gene>
<dbReference type="EMBL" id="CP003863">
    <property type="protein sequence ID" value="AFT87546.1"/>
    <property type="molecule type" value="Genomic_DNA"/>
</dbReference>
<evidence type="ECO:0000313" key="3">
    <source>
        <dbReference type="Proteomes" id="UP000010105"/>
    </source>
</evidence>
<dbReference type="KEGG" id="bpx:BUPH_03814"/>
<dbReference type="eggNOG" id="ENOG5033357">
    <property type="taxonomic scope" value="Bacteria"/>
</dbReference>
<dbReference type="HOGENOM" id="CLU_049291_0_0_4"/>
<dbReference type="GeneID" id="27798803"/>
<sequence length="420" mass="48819">MKNYDSCEGDDRQDHRNTISREEDHGCDDNMRSTMATVSAVANQIRGEDGHTYHIPINAADLHSLIDFMARVIKGGALPYRITSDGCVSARSMAHDIRRLPAYARIHDPSLFYSPELEFFFEQYREHQISQCSHVDWTSEGREHCVNRRQAETANNFIVKMHEEARRRKLTKKISDWKSNGKKNLAYLREYLNYLFRRYARLMVVDMVFEYRKTACASVTEAIERRDAMQGRADREHEAYMNDEVHHEEVSRWVSLIELKEDWRVLKQNMRGKRTIFRHLVGYAGRIEYSRDGGYHLHICFAFNGGEVQDDVGYSLKIAKYWSEEITQGRGYAFSCNLKAAKGGYRNVGVGMINHYETEKRKHLWTAVSYFAKATQLVRVKHSGKQKMFLHGKMKPQTGPKRGRPRIRGAEPAPYDSFGI</sequence>
<feature type="region of interest" description="Disordered" evidence="1">
    <location>
        <begin position="392"/>
        <end position="420"/>
    </location>
</feature>
<dbReference type="RefSeq" id="WP_015004061.1">
    <property type="nucleotide sequence ID" value="NC_018695.1"/>
</dbReference>
<evidence type="ECO:0000313" key="2">
    <source>
        <dbReference type="EMBL" id="AFT87546.1"/>
    </source>
</evidence>
<accession>K0DMX4</accession>
<proteinExistence type="predicted"/>
<feature type="region of interest" description="Disordered" evidence="1">
    <location>
        <begin position="1"/>
        <end position="31"/>
    </location>
</feature>
<name>K0DMX4_9BURK</name>
<organism evidence="2 3">
    <name type="scientific">Paraburkholderia phenoliruptrix BR3459a</name>
    <dbReference type="NCBI Taxonomy" id="1229205"/>
    <lineage>
        <taxon>Bacteria</taxon>
        <taxon>Pseudomonadati</taxon>
        <taxon>Pseudomonadota</taxon>
        <taxon>Betaproteobacteria</taxon>
        <taxon>Burkholderiales</taxon>
        <taxon>Burkholderiaceae</taxon>
        <taxon>Paraburkholderia</taxon>
    </lineage>
</organism>
<evidence type="ECO:0008006" key="4">
    <source>
        <dbReference type="Google" id="ProtNLM"/>
    </source>
</evidence>
<dbReference type="PATRIC" id="fig|1229205.11.peg.3894"/>
<dbReference type="STRING" id="1229205.BUPH_03814"/>
<dbReference type="AlphaFoldDB" id="K0DMX4"/>
<protein>
    <recommendedName>
        <fullName evidence="4">Inovirus Gp2 family protein</fullName>
    </recommendedName>
</protein>
<dbReference type="Proteomes" id="UP000010105">
    <property type="component" value="Chromosome 1"/>
</dbReference>